<dbReference type="RefSeq" id="WP_025351958.1">
    <property type="nucleotide sequence ID" value="NZ_CP006850.1"/>
</dbReference>
<organism evidence="1 2">
    <name type="scientific">Nocardia nova SH22a</name>
    <dbReference type="NCBI Taxonomy" id="1415166"/>
    <lineage>
        <taxon>Bacteria</taxon>
        <taxon>Bacillati</taxon>
        <taxon>Actinomycetota</taxon>
        <taxon>Actinomycetes</taxon>
        <taxon>Mycobacteriales</taxon>
        <taxon>Nocardiaceae</taxon>
        <taxon>Nocardia</taxon>
    </lineage>
</organism>
<dbReference type="EMBL" id="CP006850">
    <property type="protein sequence ID" value="AHH20600.1"/>
    <property type="molecule type" value="Genomic_DNA"/>
</dbReference>
<dbReference type="Proteomes" id="UP000019150">
    <property type="component" value="Chromosome"/>
</dbReference>
<accession>W5TML7</accession>
<protein>
    <submittedName>
        <fullName evidence="1">Uncharacterized protein</fullName>
    </submittedName>
</protein>
<evidence type="ECO:0000313" key="1">
    <source>
        <dbReference type="EMBL" id="AHH20600.1"/>
    </source>
</evidence>
<evidence type="ECO:0000313" key="2">
    <source>
        <dbReference type="Proteomes" id="UP000019150"/>
    </source>
</evidence>
<keyword evidence="2" id="KW-1185">Reference proteome</keyword>
<dbReference type="HOGENOM" id="CLU_138496_0_0_11"/>
<dbReference type="KEGG" id="nno:NONO_c58230"/>
<name>W5TML7_9NOCA</name>
<dbReference type="AlphaFoldDB" id="W5TML7"/>
<dbReference type="STRING" id="1415166.NONO_c58230"/>
<sequence>MGAENASPSGPLATSITSAQEGSLGVKFTGNVRVDAAEFAYIERDCKAFKEEIRDLQGIALNISRREHWGLGETTQDLESSKVMVGWFRGKAAIVDPSRDSPNNVYDILQQHYDIVDQIQTLHRTIAQKYMETDAEFAAEYNSLMANAPASPIGTVKVQPGVTPPSPAVGASS</sequence>
<dbReference type="OrthoDB" id="4549006at2"/>
<gene>
    <name evidence="1" type="ORF">NONO_c58230</name>
</gene>
<proteinExistence type="predicted"/>
<dbReference type="eggNOG" id="ENOG502ZZAQ">
    <property type="taxonomic scope" value="Bacteria"/>
</dbReference>
<reference evidence="1 2" key="1">
    <citation type="journal article" date="2014" name="Appl. Environ. Microbiol.">
        <title>Insights into the Microbial Degradation of Rubber and Gutta-Percha by Analysis of the Complete Genome of Nocardia nova SH22a.</title>
        <authorList>
            <person name="Luo Q."/>
            <person name="Hiessl S."/>
            <person name="Poehlein A."/>
            <person name="Daniel R."/>
            <person name="Steinbuchel A."/>
        </authorList>
    </citation>
    <scope>NUCLEOTIDE SEQUENCE [LARGE SCALE GENOMIC DNA]</scope>
    <source>
        <strain evidence="1">SH22a</strain>
    </source>
</reference>